<dbReference type="EMBL" id="CM037154">
    <property type="protein sequence ID" value="KAH7861077.1"/>
    <property type="molecule type" value="Genomic_DNA"/>
</dbReference>
<name>A0ACB7Z6T8_9ERIC</name>
<protein>
    <submittedName>
        <fullName evidence="1">Uncharacterized protein</fullName>
    </submittedName>
</protein>
<gene>
    <name evidence="1" type="ORF">Vadar_021395</name>
</gene>
<sequence>MAAAKEQQSLIHEVRNQKVISQKDDQPTIRIARYLKPISDNSNPPLPIPNTPLLFEIFPHNLQDWPSKVIFKGWNSPQREWKRWVEFLAENHGSIWNQTGICDAIMGSIYEVKFNSDLVLGLAEFWCVETNSFVFPWGEASLTLEDMAILGGFPVVGEGIGISMSEELVRIVEEMDRRRERILKSRAKKAAHHKWIKLFMEEERGSEFEHVGFLSLWLSRFVFPSITGEVIGKHVFPIAAALSKGIPMALAPAVLGNLYKDLRLLKEKAMDSATICVSAPFQLLQVWAFEHFPLIGPTPISLHPGEPRIARWDKLKSNINLPLVRTALLLAENFKWRPYVADLENWRPPSYYKETEQSLLYSSSLEGELRSFFHCLKASEVVGVDGCKEKYLPNRVAMQFGIDQDVPADVFSLNISCDNVKFFVPPRSFEPGVSGRYMKWWKDMMVNRDAAIQDVVVEKRALLCLKENLKGKGSHGSSASKSPMASVEAQKSSVSILSKILEGLGKLSPVSTTSNMKKDHDFDSPDTPSRSKEQISSDSDDDDDDDYDPIQTRYKKKGEVSPAKNSKVSKGEVSPAKNSKVSKGEVSPAKNSKVSKGEVSPAKNSKVSSSGQPIKSKDSIGSRTPKSCGKPKSFPASAKSLLKESHEAKSPEIPSGIKESIPFNSSDDDHIPIETLFKRHCDVPKGADSSHHDFSCTQTQNVVSSTSKTAAENSRKRKVCTTPEGISQEEVTKNPFKGVAKEGKVEVAYSFNEPIDINELAGVGNRCKKGNKCDEGVVEGGKRSKAGESSGNPIDLDNYMDIDTCGCQKGGQDWQRRVEKLERLLGVNPD</sequence>
<evidence type="ECO:0000313" key="1">
    <source>
        <dbReference type="EMBL" id="KAH7861077.1"/>
    </source>
</evidence>
<dbReference type="Proteomes" id="UP000828048">
    <property type="component" value="Chromosome 4"/>
</dbReference>
<accession>A0ACB7Z6T8</accession>
<comment type="caution">
    <text evidence="1">The sequence shown here is derived from an EMBL/GenBank/DDBJ whole genome shotgun (WGS) entry which is preliminary data.</text>
</comment>
<organism evidence="1 2">
    <name type="scientific">Vaccinium darrowii</name>
    <dbReference type="NCBI Taxonomy" id="229202"/>
    <lineage>
        <taxon>Eukaryota</taxon>
        <taxon>Viridiplantae</taxon>
        <taxon>Streptophyta</taxon>
        <taxon>Embryophyta</taxon>
        <taxon>Tracheophyta</taxon>
        <taxon>Spermatophyta</taxon>
        <taxon>Magnoliopsida</taxon>
        <taxon>eudicotyledons</taxon>
        <taxon>Gunneridae</taxon>
        <taxon>Pentapetalae</taxon>
        <taxon>asterids</taxon>
        <taxon>Ericales</taxon>
        <taxon>Ericaceae</taxon>
        <taxon>Vaccinioideae</taxon>
        <taxon>Vaccinieae</taxon>
        <taxon>Vaccinium</taxon>
    </lineage>
</organism>
<evidence type="ECO:0000313" key="2">
    <source>
        <dbReference type="Proteomes" id="UP000828048"/>
    </source>
</evidence>
<keyword evidence="2" id="KW-1185">Reference proteome</keyword>
<reference evidence="1 2" key="1">
    <citation type="journal article" date="2021" name="Hortic Res">
        <title>High-quality reference genome and annotation aids understanding of berry development for evergreen blueberry (Vaccinium darrowii).</title>
        <authorList>
            <person name="Yu J."/>
            <person name="Hulse-Kemp A.M."/>
            <person name="Babiker E."/>
            <person name="Staton M."/>
        </authorList>
    </citation>
    <scope>NUCLEOTIDE SEQUENCE [LARGE SCALE GENOMIC DNA]</scope>
    <source>
        <strain evidence="2">cv. NJ 8807/NJ 8810</strain>
        <tissue evidence="1">Young leaf</tissue>
    </source>
</reference>
<proteinExistence type="predicted"/>